<proteinExistence type="predicted"/>
<organism evidence="2 3">
    <name type="scientific">Gallibacterium genomosp. 3</name>
    <dbReference type="NCBI Taxonomy" id="505345"/>
    <lineage>
        <taxon>Bacteria</taxon>
        <taxon>Pseudomonadati</taxon>
        <taxon>Pseudomonadota</taxon>
        <taxon>Gammaproteobacteria</taxon>
        <taxon>Pasteurellales</taxon>
        <taxon>Pasteurellaceae</taxon>
        <taxon>Gallibacterium</taxon>
    </lineage>
</organism>
<dbReference type="STRING" id="505345.QV06_08095"/>
<accession>A0A1A7PPT7</accession>
<evidence type="ECO:0008006" key="5">
    <source>
        <dbReference type="Google" id="ProtNLM"/>
    </source>
</evidence>
<dbReference type="PATRIC" id="fig|505345.6.peg.1652"/>
<name>A0A1A7PPT7_9PAST</name>
<keyword evidence="4" id="KW-1185">Reference proteome</keyword>
<evidence type="ECO:0000313" key="3">
    <source>
        <dbReference type="Proteomes" id="UP000092626"/>
    </source>
</evidence>
<protein>
    <recommendedName>
        <fullName evidence="5">Nucleotidyltransferase</fullName>
    </recommendedName>
</protein>
<evidence type="ECO:0000313" key="4">
    <source>
        <dbReference type="Proteomes" id="UP000243558"/>
    </source>
</evidence>
<comment type="caution">
    <text evidence="2">The sequence shown here is derived from an EMBL/GenBank/DDBJ whole genome shotgun (WGS) entry which is preliminary data.</text>
</comment>
<gene>
    <name evidence="1" type="ORF">QV01_03940</name>
    <name evidence="2" type="ORF">QV06_08095</name>
</gene>
<dbReference type="EMBL" id="JTJR01000034">
    <property type="protein sequence ID" value="OBX04074.1"/>
    <property type="molecule type" value="Genomic_DNA"/>
</dbReference>
<dbReference type="Proteomes" id="UP000092626">
    <property type="component" value="Unassembled WGS sequence"/>
</dbReference>
<evidence type="ECO:0000313" key="2">
    <source>
        <dbReference type="EMBL" id="OBX04074.1"/>
    </source>
</evidence>
<evidence type="ECO:0000313" key="1">
    <source>
        <dbReference type="EMBL" id="OBW92788.1"/>
    </source>
</evidence>
<dbReference type="OrthoDB" id="9810452at2"/>
<dbReference type="NCBIfam" id="TIGR01987">
    <property type="entry name" value="HI0074"/>
    <property type="match status" value="1"/>
</dbReference>
<reference evidence="3 4" key="1">
    <citation type="submission" date="2014-11" db="EMBL/GenBank/DDBJ databases">
        <title>Pan-genome of Gallibacterium spp.</title>
        <authorList>
            <person name="Kudirkiene E."/>
            <person name="Bojesen A.M."/>
        </authorList>
    </citation>
    <scope>NUCLEOTIDE SEQUENCE [LARGE SCALE GENOMIC DNA]</scope>
    <source>
        <strain evidence="2 3">59/S3/89</strain>
        <strain evidence="1 4">F151</strain>
    </source>
</reference>
<dbReference type="SUPFAM" id="SSF81593">
    <property type="entry name" value="Nucleotidyltransferase substrate binding subunit/domain"/>
    <property type="match status" value="1"/>
</dbReference>
<sequence>MEKLDLSVLENAFISLHDTIEKLADKQWFNQQESIVQDTLIAGAIQKFEFVYELSIKMLKRQLKQIVETPEEIDSSDFRDVLRLSAKAGLITSMDDWLLYRKMRNITSHTYDHNKAQQIYHDISGFLQSAQTLLTQLKQRN</sequence>
<dbReference type="Pfam" id="PF08780">
    <property type="entry name" value="NTase_sub_bind"/>
    <property type="match status" value="1"/>
</dbReference>
<dbReference type="Proteomes" id="UP000243558">
    <property type="component" value="Unassembled WGS sequence"/>
</dbReference>
<dbReference type="RefSeq" id="WP_065237697.1">
    <property type="nucleotide sequence ID" value="NZ_JTJM01000015.1"/>
</dbReference>
<dbReference type="Gene3D" id="1.20.120.330">
    <property type="entry name" value="Nucleotidyltransferases domain 2"/>
    <property type="match status" value="1"/>
</dbReference>
<dbReference type="EMBL" id="JTJM01000015">
    <property type="protein sequence ID" value="OBW92788.1"/>
    <property type="molecule type" value="Genomic_DNA"/>
</dbReference>
<dbReference type="AlphaFoldDB" id="A0A1A7PPT7"/>
<dbReference type="InterPro" id="IPR010235">
    <property type="entry name" value="HepT"/>
</dbReference>